<keyword evidence="3" id="KW-1185">Reference proteome</keyword>
<reference evidence="2 3" key="1">
    <citation type="submission" date="2021-01" db="EMBL/GenBank/DDBJ databases">
        <title>Genome Sequencing of Type Strains.</title>
        <authorList>
            <person name="Lemaire J.F."/>
            <person name="Inderbitzin P."/>
            <person name="Collins S.B."/>
            <person name="Wespe N."/>
            <person name="Knight-Connoni V."/>
        </authorList>
    </citation>
    <scope>NUCLEOTIDE SEQUENCE [LARGE SCALE GENOMIC DNA]</scope>
    <source>
        <strain evidence="2 3">DSM 14730</strain>
    </source>
</reference>
<feature type="transmembrane region" description="Helical" evidence="1">
    <location>
        <begin position="16"/>
        <end position="36"/>
    </location>
</feature>
<evidence type="ECO:0000256" key="1">
    <source>
        <dbReference type="SAM" id="Phobius"/>
    </source>
</evidence>
<evidence type="ECO:0000313" key="3">
    <source>
        <dbReference type="Proteomes" id="UP001319060"/>
    </source>
</evidence>
<evidence type="ECO:0000313" key="2">
    <source>
        <dbReference type="EMBL" id="MBN3546702.1"/>
    </source>
</evidence>
<comment type="caution">
    <text evidence="2">The sequence shown here is derived from an EMBL/GenBank/DDBJ whole genome shotgun (WGS) entry which is preliminary data.</text>
</comment>
<dbReference type="EMBL" id="JAFHKS010000044">
    <property type="protein sequence ID" value="MBN3546702.1"/>
    <property type="molecule type" value="Genomic_DNA"/>
</dbReference>
<name>A0ABS2ZGB4_9BACL</name>
<gene>
    <name evidence="2" type="ORF">JYA64_15450</name>
</gene>
<keyword evidence="1" id="KW-1133">Transmembrane helix</keyword>
<dbReference type="RefSeq" id="WP_188401006.1">
    <property type="nucleotide sequence ID" value="NZ_BMCE01000001.1"/>
</dbReference>
<feature type="transmembrane region" description="Helical" evidence="1">
    <location>
        <begin position="43"/>
        <end position="64"/>
    </location>
</feature>
<accession>A0ABS2ZGB4</accession>
<organism evidence="2 3">
    <name type="scientific">Fictibacillus barbaricus</name>
    <dbReference type="NCBI Taxonomy" id="182136"/>
    <lineage>
        <taxon>Bacteria</taxon>
        <taxon>Bacillati</taxon>
        <taxon>Bacillota</taxon>
        <taxon>Bacilli</taxon>
        <taxon>Bacillales</taxon>
        <taxon>Fictibacillaceae</taxon>
        <taxon>Fictibacillus</taxon>
    </lineage>
</organism>
<keyword evidence="1" id="KW-0472">Membrane</keyword>
<keyword evidence="1" id="KW-0812">Transmembrane</keyword>
<proteinExistence type="predicted"/>
<dbReference type="Proteomes" id="UP001319060">
    <property type="component" value="Unassembled WGS sequence"/>
</dbReference>
<sequence>MGNELFAGIELSISAAPFYFMFAEFIFIGLILHLFFSKLPKKLYDFLVSCSLLGGAVLWFYLIFVAEWFPLYQE</sequence>
<protein>
    <submittedName>
        <fullName evidence="2">Uncharacterized protein</fullName>
    </submittedName>
</protein>